<dbReference type="RefSeq" id="WP_309852974.1">
    <property type="nucleotide sequence ID" value="NZ_JAVDQJ010000004.1"/>
</dbReference>
<dbReference type="EMBL" id="JAVDQK010000005">
    <property type="protein sequence ID" value="MDR6218599.1"/>
    <property type="molecule type" value="Genomic_DNA"/>
</dbReference>
<gene>
    <name evidence="2" type="ORF">J2Y00_002196</name>
</gene>
<reference evidence="2" key="1">
    <citation type="submission" date="2023-07" db="EMBL/GenBank/DDBJ databases">
        <title>Sorghum-associated microbial communities from plants grown in Nebraska, USA.</title>
        <authorList>
            <person name="Schachtman D."/>
        </authorList>
    </citation>
    <scope>NUCLEOTIDE SEQUENCE</scope>
    <source>
        <strain evidence="2">BE330</strain>
    </source>
</reference>
<feature type="region of interest" description="Disordered" evidence="1">
    <location>
        <begin position="215"/>
        <end position="240"/>
    </location>
</feature>
<evidence type="ECO:0000313" key="2">
    <source>
        <dbReference type="EMBL" id="MDR6218599.1"/>
    </source>
</evidence>
<proteinExistence type="predicted"/>
<protein>
    <submittedName>
        <fullName evidence="2">Uncharacterized protein</fullName>
    </submittedName>
</protein>
<evidence type="ECO:0000313" key="3">
    <source>
        <dbReference type="Proteomes" id="UP001185331"/>
    </source>
</evidence>
<sequence length="240" mass="26552">MTATLTPDERDALTSWAYILDDQHVTAPIRLTAGRAADDHLNICETVRGPTGLWEHRPLVSLSAADLLLFRRVFLAALTQETPMTSPSTGWMTLRRTIDGVFEQLGCFDEHGEWRDTPEADAWRARAHAVYAAADALAQRRGAYPTPLPPGALSEADLQAELRRVQALPRGEDTDLPARYATLIEQTLTVQAALHAQAQDLARLRAENGHLRRQADSALIVTTSQPRKRLPDPSNPPRTE</sequence>
<dbReference type="Proteomes" id="UP001185331">
    <property type="component" value="Unassembled WGS sequence"/>
</dbReference>
<name>A0AAE4BMY1_9DEIO</name>
<organism evidence="2 3">
    <name type="scientific">Deinococcus soli</name>
    <name type="common">ex Cha et al. 2016</name>
    <dbReference type="NCBI Taxonomy" id="1309411"/>
    <lineage>
        <taxon>Bacteria</taxon>
        <taxon>Thermotogati</taxon>
        <taxon>Deinococcota</taxon>
        <taxon>Deinococci</taxon>
        <taxon>Deinococcales</taxon>
        <taxon>Deinococcaceae</taxon>
        <taxon>Deinococcus</taxon>
    </lineage>
</organism>
<evidence type="ECO:0000256" key="1">
    <source>
        <dbReference type="SAM" id="MobiDB-lite"/>
    </source>
</evidence>
<accession>A0AAE4BMY1</accession>
<comment type="caution">
    <text evidence="2">The sequence shown here is derived from an EMBL/GenBank/DDBJ whole genome shotgun (WGS) entry which is preliminary data.</text>
</comment>
<dbReference type="AlphaFoldDB" id="A0AAE4BMY1"/>